<name>A0A316VWC5_9BASI</name>
<reference evidence="2 3" key="1">
    <citation type="journal article" date="2018" name="Mol. Biol. Evol.">
        <title>Broad Genomic Sampling Reveals a Smut Pathogenic Ancestry of the Fungal Clade Ustilaginomycotina.</title>
        <authorList>
            <person name="Kijpornyongpan T."/>
            <person name="Mondo S.J."/>
            <person name="Barry K."/>
            <person name="Sandor L."/>
            <person name="Lee J."/>
            <person name="Lipzen A."/>
            <person name="Pangilinan J."/>
            <person name="LaButti K."/>
            <person name="Hainaut M."/>
            <person name="Henrissat B."/>
            <person name="Grigoriev I.V."/>
            <person name="Spatafora J.W."/>
            <person name="Aime M.C."/>
        </authorList>
    </citation>
    <scope>NUCLEOTIDE SEQUENCE [LARGE SCALE GENOMIC DNA]</scope>
    <source>
        <strain evidence="2 3">MCA 4658</strain>
    </source>
</reference>
<feature type="compositionally biased region" description="Basic and acidic residues" evidence="1">
    <location>
        <begin position="342"/>
        <end position="354"/>
    </location>
</feature>
<protein>
    <submittedName>
        <fullName evidence="2">P-loop containing nucleoside triphosphate hydrolase protein</fullName>
    </submittedName>
</protein>
<dbReference type="STRING" id="1522189.A0A316VWC5"/>
<dbReference type="OrthoDB" id="3512845at2759"/>
<dbReference type="GO" id="GO:0046403">
    <property type="term" value="F:polynucleotide 3'-phosphatase activity"/>
    <property type="evidence" value="ECO:0007669"/>
    <property type="project" value="TreeGrafter"/>
</dbReference>
<proteinExistence type="predicted"/>
<evidence type="ECO:0000256" key="1">
    <source>
        <dbReference type="SAM" id="MobiDB-lite"/>
    </source>
</evidence>
<dbReference type="PANTHER" id="PTHR12083:SF9">
    <property type="entry name" value="BIFUNCTIONAL POLYNUCLEOTIDE PHOSPHATASE_KINASE"/>
    <property type="match status" value="1"/>
</dbReference>
<dbReference type="AlphaFoldDB" id="A0A316VWC5"/>
<dbReference type="InParanoid" id="A0A316VWC5"/>
<dbReference type="Proteomes" id="UP000245783">
    <property type="component" value="Unassembled WGS sequence"/>
</dbReference>
<gene>
    <name evidence="2" type="ORF">IE81DRAFT_324741</name>
</gene>
<feature type="compositionally biased region" description="Acidic residues" evidence="1">
    <location>
        <begin position="216"/>
        <end position="226"/>
    </location>
</feature>
<dbReference type="EMBL" id="KZ819396">
    <property type="protein sequence ID" value="PWN41248.1"/>
    <property type="molecule type" value="Genomic_DNA"/>
</dbReference>
<dbReference type="Gene3D" id="3.40.50.300">
    <property type="entry name" value="P-loop containing nucleotide triphosphate hydrolases"/>
    <property type="match status" value="1"/>
</dbReference>
<dbReference type="Pfam" id="PF13671">
    <property type="entry name" value="AAA_33"/>
    <property type="match status" value="1"/>
</dbReference>
<evidence type="ECO:0000313" key="2">
    <source>
        <dbReference type="EMBL" id="PWN41248.1"/>
    </source>
</evidence>
<dbReference type="InterPro" id="IPR027417">
    <property type="entry name" value="P-loop_NTPase"/>
</dbReference>
<keyword evidence="2" id="KW-0378">Hydrolase</keyword>
<organism evidence="2 3">
    <name type="scientific">Ceraceosorus guamensis</name>
    <dbReference type="NCBI Taxonomy" id="1522189"/>
    <lineage>
        <taxon>Eukaryota</taxon>
        <taxon>Fungi</taxon>
        <taxon>Dikarya</taxon>
        <taxon>Basidiomycota</taxon>
        <taxon>Ustilaginomycotina</taxon>
        <taxon>Exobasidiomycetes</taxon>
        <taxon>Ceraceosorales</taxon>
        <taxon>Ceraceosoraceae</taxon>
        <taxon>Ceraceosorus</taxon>
    </lineage>
</organism>
<keyword evidence="3" id="KW-1185">Reference proteome</keyword>
<dbReference type="PANTHER" id="PTHR12083">
    <property type="entry name" value="BIFUNCTIONAL POLYNUCLEOTIDE PHOSPHATASE/KINASE"/>
    <property type="match status" value="1"/>
</dbReference>
<dbReference type="GO" id="GO:0006281">
    <property type="term" value="P:DNA repair"/>
    <property type="evidence" value="ECO:0007669"/>
    <property type="project" value="TreeGrafter"/>
</dbReference>
<feature type="region of interest" description="Disordered" evidence="1">
    <location>
        <begin position="1"/>
        <end position="25"/>
    </location>
</feature>
<sequence>MTEKDELMLKGEDADGAATVERHTLRERIAPPFRELTLSTEAQPSLGAEHSSPHDEATSPIAALPAAIDDRPHLLVLCGVVGSGKSSFAQSLCSLQRPRYIRASQDVLGDRQSVISLVSQNLAQRRNVVVDRTNADASQRAYWLDLGQQYGAETDIIVFDTPFSTCQARLRARKDHETLKSPAQALNVLRLFTKQWRMPTMEEGFEHLLVLHAREEEEEEEEEEDESPKRPDYGHAEPAQFWSEEAIMHVLQQLQAQACPAKARDKYVAEWEAGGGTGGAQCRGSGRGRGRGRGDRSGRGRGASSGDVSSDRGRGAHRGRGQYRHEPGSVPPWRVPGAFGSADHHDQSHIAEAR</sequence>
<dbReference type="GO" id="GO:0003690">
    <property type="term" value="F:double-stranded DNA binding"/>
    <property type="evidence" value="ECO:0007669"/>
    <property type="project" value="TreeGrafter"/>
</dbReference>
<dbReference type="SUPFAM" id="SSF52540">
    <property type="entry name" value="P-loop containing nucleoside triphosphate hydrolases"/>
    <property type="match status" value="1"/>
</dbReference>
<dbReference type="GO" id="GO:0046404">
    <property type="term" value="F:ATP-dependent polydeoxyribonucleotide 5'-hydroxyl-kinase activity"/>
    <property type="evidence" value="ECO:0007669"/>
    <property type="project" value="TreeGrafter"/>
</dbReference>
<feature type="region of interest" description="Disordered" evidence="1">
    <location>
        <begin position="273"/>
        <end position="354"/>
    </location>
</feature>
<feature type="region of interest" description="Disordered" evidence="1">
    <location>
        <begin position="214"/>
        <end position="236"/>
    </location>
</feature>
<accession>A0A316VWC5</accession>
<feature type="compositionally biased region" description="Basic and acidic residues" evidence="1">
    <location>
        <begin position="1"/>
        <end position="13"/>
    </location>
</feature>
<dbReference type="RefSeq" id="XP_025368408.1">
    <property type="nucleotide sequence ID" value="XM_025514313.1"/>
</dbReference>
<feature type="compositionally biased region" description="Gly residues" evidence="1">
    <location>
        <begin position="273"/>
        <end position="285"/>
    </location>
</feature>
<evidence type="ECO:0000313" key="3">
    <source>
        <dbReference type="Proteomes" id="UP000245783"/>
    </source>
</evidence>
<dbReference type="GeneID" id="37036183"/>